<dbReference type="RefSeq" id="WP_072876616.1">
    <property type="nucleotide sequence ID" value="NZ_FQVT01000001.1"/>
</dbReference>
<feature type="domain" description="YtkA-like" evidence="1">
    <location>
        <begin position="170"/>
        <end position="250"/>
    </location>
</feature>
<dbReference type="PROSITE" id="PS51257">
    <property type="entry name" value="PROKAR_LIPOPROTEIN"/>
    <property type="match status" value="1"/>
</dbReference>
<dbReference type="Pfam" id="PF13115">
    <property type="entry name" value="YtkA"/>
    <property type="match status" value="1"/>
</dbReference>
<name>A0A1M5CTT8_SALEC</name>
<dbReference type="EMBL" id="FQVT01000001">
    <property type="protein sequence ID" value="SHF58139.1"/>
    <property type="molecule type" value="Genomic_DNA"/>
</dbReference>
<keyword evidence="3" id="KW-1185">Reference proteome</keyword>
<gene>
    <name evidence="2" type="ORF">SAMN05444483_101666</name>
</gene>
<evidence type="ECO:0000313" key="3">
    <source>
        <dbReference type="Proteomes" id="UP000183945"/>
    </source>
</evidence>
<dbReference type="STRING" id="1073325.SAMN05444483_101666"/>
<dbReference type="OrthoDB" id="1065544at2"/>
<protein>
    <submittedName>
        <fullName evidence="2">YtkA-like</fullName>
    </submittedName>
</protein>
<dbReference type="InterPro" id="IPR032693">
    <property type="entry name" value="YtkA-like_dom"/>
</dbReference>
<accession>A0A1M5CTT8</accession>
<sequence length="280" mass="32373">MKTLHYIFTLLILSTVFIGCSSDDTEVLPDALEDLNKLYEFSEADHDIEIYSEKEKLQVGFNEIYIRFKKDDAYLSDVKPTWMPVMNMENMKHSAPHTKLNNTENPEIYKGNIVFQMPENETETWELILTYNLDGEHRENTYQISVKSASNDLKKVQVFQGKDGEKYVLAYVNPKNPKVATNDFQAALYKMESMMSFQPVKDFNIEVDPRMPGMDNHSSPNNKALTYNSATKLYEGKLSLTMTGYWRINLKMLNSEGNVIKGENVTKENPESSLYFELEF</sequence>
<proteinExistence type="predicted"/>
<organism evidence="2 3">
    <name type="scientific">Salegentibacter echinorum</name>
    <dbReference type="NCBI Taxonomy" id="1073325"/>
    <lineage>
        <taxon>Bacteria</taxon>
        <taxon>Pseudomonadati</taxon>
        <taxon>Bacteroidota</taxon>
        <taxon>Flavobacteriia</taxon>
        <taxon>Flavobacteriales</taxon>
        <taxon>Flavobacteriaceae</taxon>
        <taxon>Salegentibacter</taxon>
    </lineage>
</organism>
<reference evidence="3" key="1">
    <citation type="submission" date="2016-11" db="EMBL/GenBank/DDBJ databases">
        <authorList>
            <person name="Varghese N."/>
            <person name="Submissions S."/>
        </authorList>
    </citation>
    <scope>NUCLEOTIDE SEQUENCE [LARGE SCALE GENOMIC DNA]</scope>
    <source>
        <strain evidence="3">DSM 24579</strain>
    </source>
</reference>
<dbReference type="AlphaFoldDB" id="A0A1M5CTT8"/>
<evidence type="ECO:0000313" key="2">
    <source>
        <dbReference type="EMBL" id="SHF58139.1"/>
    </source>
</evidence>
<dbReference type="Proteomes" id="UP000183945">
    <property type="component" value="Unassembled WGS sequence"/>
</dbReference>
<evidence type="ECO:0000259" key="1">
    <source>
        <dbReference type="Pfam" id="PF13115"/>
    </source>
</evidence>